<dbReference type="EMBL" id="CP031778">
    <property type="protein sequence ID" value="QDZ74863.1"/>
    <property type="molecule type" value="Genomic_DNA"/>
</dbReference>
<evidence type="ECO:0000313" key="51">
    <source>
        <dbReference type="Proteomes" id="UP000308444"/>
    </source>
</evidence>
<dbReference type="Proteomes" id="UP000076482">
    <property type="component" value="Unassembled WGS sequence"/>
</dbReference>
<dbReference type="EMBL" id="MLYK01000023">
    <property type="protein sequence ID" value="OJS96300.1"/>
    <property type="molecule type" value="Genomic_DNA"/>
</dbReference>
<reference evidence="37 38" key="5">
    <citation type="submission" date="2017-09" db="EMBL/GenBank/DDBJ databases">
        <title>Large-scale bioinformatics analysis of Bacillus genomes uncovers conserved roles of natural products in bacterial physiology.</title>
        <authorList>
            <consortium name="Agbiome Team Llc"/>
            <person name="Bleich R.M."/>
            <person name="Kirk G.J."/>
            <person name="Santa Maria K.C."/>
            <person name="Allen S.E."/>
            <person name="Farag S."/>
            <person name="Shank E.A."/>
            <person name="Bowers A."/>
        </authorList>
    </citation>
    <scope>NUCLEOTIDE SEQUENCE [LARGE SCALE GENOMIC DNA]</scope>
    <source>
        <strain evidence="14 38">AFS006334</strain>
        <strain evidence="18 41">AFS020204</strain>
        <strain evidence="16 37">AFS024404</strain>
    </source>
</reference>
<dbReference type="Proteomes" id="UP000076501">
    <property type="component" value="Unassembled WGS sequence"/>
</dbReference>
<dbReference type="EMBL" id="NUUR01000009">
    <property type="protein sequence ID" value="PHG84042.1"/>
    <property type="molecule type" value="Genomic_DNA"/>
</dbReference>
<dbReference type="Proteomes" id="UP000219743">
    <property type="component" value="Unassembled WGS sequence"/>
</dbReference>
<name>A0A080TRN9_BACCE</name>
<dbReference type="EMBL" id="MUAU01000048">
    <property type="protein sequence ID" value="OOR74099.1"/>
    <property type="molecule type" value="Genomic_DNA"/>
</dbReference>
<reference evidence="54 56" key="11">
    <citation type="submission" date="2019-10" db="EMBL/GenBank/DDBJ databases">
        <title>Bacillus from the desert of Cuatro Cinegas, Coahuila.</title>
        <authorList>
            <person name="Olmedo-Alvarez G."/>
            <person name="Saldana S."/>
            <person name="Barcelo D."/>
        </authorList>
    </citation>
    <scope>NUCLEOTIDE SEQUENCE [LARGE SCALE GENOMIC DNA]</scope>
    <source>
        <strain evidence="2 56">CH101a_3T</strain>
        <strain evidence="1 54">CH316_11T</strain>
    </source>
</reference>
<evidence type="ECO:0000313" key="2">
    <source>
        <dbReference type="EMBL" id="KAB2496704.1"/>
    </source>
</evidence>
<dbReference type="Proteomes" id="UP000224076">
    <property type="component" value="Unassembled WGS sequence"/>
</dbReference>
<evidence type="ECO:0000313" key="56">
    <source>
        <dbReference type="Proteomes" id="UP000477920"/>
    </source>
</evidence>
<dbReference type="EMBL" id="NUWJ01000317">
    <property type="protein sequence ID" value="PFK07129.1"/>
    <property type="molecule type" value="Genomic_DNA"/>
</dbReference>
<evidence type="ECO:0000313" key="11">
    <source>
        <dbReference type="EMBL" id="OJS96300.1"/>
    </source>
</evidence>
<sequence>MKTILAIAGLIWVLSHGIPIYEGEQIRSALNKNFNEYHIIDRQDNVVTVRVNDCFHTVTVEGTSVVNDTKVCDQQ</sequence>
<evidence type="ECO:0000313" key="47">
    <source>
        <dbReference type="Proteomes" id="UP000224203"/>
    </source>
</evidence>
<dbReference type="Proteomes" id="UP000308444">
    <property type="component" value="Unassembled WGS sequence"/>
</dbReference>
<dbReference type="Proteomes" id="UP000220210">
    <property type="component" value="Unassembled WGS sequence"/>
</dbReference>
<evidence type="ECO:0000313" key="1">
    <source>
        <dbReference type="EMBL" id="KAB2453998.1"/>
    </source>
</evidence>
<evidence type="ECO:0000313" key="35">
    <source>
        <dbReference type="Proteomes" id="UP000184161"/>
    </source>
</evidence>
<evidence type="ECO:0000313" key="42">
    <source>
        <dbReference type="Proteomes" id="UP000220226"/>
    </source>
</evidence>
<dbReference type="EMBL" id="JAUIQW010000001">
    <property type="protein sequence ID" value="MDN4875149.1"/>
    <property type="molecule type" value="Genomic_DNA"/>
</dbReference>
<evidence type="ECO:0000313" key="12">
    <source>
        <dbReference type="EMBL" id="OOR74099.1"/>
    </source>
</evidence>
<evidence type="ECO:0000313" key="4">
    <source>
        <dbReference type="EMBL" id="KXY29433.1"/>
    </source>
</evidence>
<evidence type="ECO:0000313" key="29">
    <source>
        <dbReference type="EMBL" id="TKI92295.1"/>
    </source>
</evidence>
<reference evidence="8" key="12">
    <citation type="submission" date="2020-08" db="EMBL/GenBank/DDBJ databases">
        <title>Fungal Genomes of the International Space Station.</title>
        <authorList>
            <person name="Seuylemezian A."/>
            <person name="Singh N.K."/>
            <person name="Wood J."/>
            <person name="Venkateswaran K."/>
        </authorList>
    </citation>
    <scope>NUCLEOTIDE SEQUENCE</scope>
    <source>
        <strain evidence="8">I2-B2</strain>
    </source>
</reference>
<dbReference type="EMBL" id="JACLPZ010000005">
    <property type="protein sequence ID" value="MBY0035879.1"/>
    <property type="molecule type" value="Genomic_DNA"/>
</dbReference>
<dbReference type="OMA" id="SEYRMID"/>
<dbReference type="Proteomes" id="UP000220226">
    <property type="component" value="Unassembled WGS sequence"/>
</dbReference>
<dbReference type="EMBL" id="NTRR01000091">
    <property type="protein sequence ID" value="PFE07365.1"/>
    <property type="molecule type" value="Genomic_DNA"/>
</dbReference>
<evidence type="ECO:0000313" key="8">
    <source>
        <dbReference type="EMBL" id="MBY0035879.1"/>
    </source>
</evidence>
<dbReference type="Proteomes" id="UP000224203">
    <property type="component" value="Unassembled WGS sequence"/>
</dbReference>
<evidence type="ECO:0000313" key="31">
    <source>
        <dbReference type="Proteomes" id="UP000075476"/>
    </source>
</evidence>
<protein>
    <submittedName>
        <fullName evidence="5">Uncharacterized protein</fullName>
    </submittedName>
</protein>
<evidence type="ECO:0000313" key="50">
    <source>
        <dbReference type="Proteomes" id="UP000226257"/>
    </source>
</evidence>
<dbReference type="Proteomes" id="UP000223777">
    <property type="component" value="Unassembled WGS sequence"/>
</dbReference>
<dbReference type="EMBL" id="SZOH01002992">
    <property type="protein sequence ID" value="TKI92295.1"/>
    <property type="molecule type" value="Genomic_DNA"/>
</dbReference>
<organism evidence="5 34">
    <name type="scientific">Bacillus cereus</name>
    <dbReference type="NCBI Taxonomy" id="1396"/>
    <lineage>
        <taxon>Bacteria</taxon>
        <taxon>Bacillati</taxon>
        <taxon>Bacillota</taxon>
        <taxon>Bacilli</taxon>
        <taxon>Bacillales</taxon>
        <taxon>Bacillaceae</taxon>
        <taxon>Bacillus</taxon>
        <taxon>Bacillus cereus group</taxon>
    </lineage>
</organism>
<dbReference type="EMBL" id="NTXW01000031">
    <property type="protein sequence ID" value="PEQ86586.1"/>
    <property type="molecule type" value="Genomic_DNA"/>
</dbReference>
<dbReference type="EMBL" id="CP028009">
    <property type="protein sequence ID" value="QHV45398.1"/>
    <property type="molecule type" value="Genomic_DNA"/>
</dbReference>
<evidence type="ECO:0000313" key="9">
    <source>
        <dbReference type="EMBL" id="MCQ6283821.1"/>
    </source>
</evidence>
<dbReference type="AlphaFoldDB" id="A0A080TRN9"/>
<evidence type="ECO:0000313" key="40">
    <source>
        <dbReference type="Proteomes" id="UP000220032"/>
    </source>
</evidence>
<dbReference type="Proteomes" id="UP001204643">
    <property type="component" value="Unassembled WGS sequence"/>
</dbReference>
<dbReference type="EMBL" id="LOMT01000149">
    <property type="protein sequence ID" value="KXX86213.1"/>
    <property type="molecule type" value="Genomic_DNA"/>
</dbReference>
<dbReference type="EMBL" id="LJKA01000002">
    <property type="protein sequence ID" value="KZD41510.1"/>
    <property type="molecule type" value="Genomic_DNA"/>
</dbReference>
<dbReference type="Proteomes" id="UP000222054">
    <property type="component" value="Unassembled WGS sequence"/>
</dbReference>
<evidence type="ECO:0000313" key="14">
    <source>
        <dbReference type="EMBL" id="PEQ86586.1"/>
    </source>
</evidence>
<dbReference type="EMBL" id="NVMX01000044">
    <property type="protein sequence ID" value="PDZ96038.1"/>
    <property type="molecule type" value="Genomic_DNA"/>
</dbReference>
<evidence type="ECO:0000313" key="45">
    <source>
        <dbReference type="Proteomes" id="UP000223834"/>
    </source>
</evidence>
<dbReference type="EMBL" id="WBPI01000001">
    <property type="protein sequence ID" value="KAB2453998.1"/>
    <property type="molecule type" value="Genomic_DNA"/>
</dbReference>
<evidence type="ECO:0000313" key="19">
    <source>
        <dbReference type="EMBL" id="PFK07129.1"/>
    </source>
</evidence>
<evidence type="ECO:0000313" key="57">
    <source>
        <dbReference type="Proteomes" id="UP000613452"/>
    </source>
</evidence>
<evidence type="ECO:0000313" key="41">
    <source>
        <dbReference type="Proteomes" id="UP000220210"/>
    </source>
</evidence>
<evidence type="ECO:0000313" key="6">
    <source>
        <dbReference type="EMBL" id="KZD67886.1"/>
    </source>
</evidence>
<evidence type="ECO:0000313" key="17">
    <source>
        <dbReference type="EMBL" id="PFE07365.1"/>
    </source>
</evidence>
<dbReference type="Proteomes" id="UP000220032">
    <property type="component" value="Unassembled WGS sequence"/>
</dbReference>
<dbReference type="Proteomes" id="UP000190641">
    <property type="component" value="Unassembled WGS sequence"/>
</dbReference>
<evidence type="ECO:0000313" key="39">
    <source>
        <dbReference type="Proteomes" id="UP000219922"/>
    </source>
</evidence>
<dbReference type="PATRIC" id="fig|1396.421.peg.2233"/>
<reference evidence="10" key="15">
    <citation type="submission" date="2023-07" db="EMBL/GenBank/DDBJ databases">
        <title>Complete genome sequence of Bacillus cereus SRCM126073 isolated from soil.</title>
        <authorList>
            <person name="Yang H.-G."/>
            <person name="Ryu M.-S."/>
            <person name="Ha G.-S."/>
            <person name="Yang H.-J."/>
            <person name="Jeong D.-Y."/>
        </authorList>
    </citation>
    <scope>NUCLEOTIDE SEQUENCE</scope>
    <source>
        <strain evidence="10">SRCM126073</strain>
    </source>
</reference>
<evidence type="ECO:0000313" key="23">
    <source>
        <dbReference type="EMBL" id="PGO27519.1"/>
    </source>
</evidence>
<dbReference type="EMBL" id="NTQT01000018">
    <property type="protein sequence ID" value="PFC74010.1"/>
    <property type="molecule type" value="Genomic_DNA"/>
</dbReference>
<dbReference type="EMBL" id="JANHEB010000003">
    <property type="protein sequence ID" value="MCQ6283821.1"/>
    <property type="molecule type" value="Genomic_DNA"/>
</dbReference>
<dbReference type="EMBL" id="LJKE01000039">
    <property type="protein sequence ID" value="KZD67886.1"/>
    <property type="molecule type" value="Genomic_DNA"/>
</dbReference>
<dbReference type="Proteomes" id="UP000075591">
    <property type="component" value="Unassembled WGS sequence"/>
</dbReference>
<evidence type="ECO:0000313" key="18">
    <source>
        <dbReference type="EMBL" id="PFF47268.1"/>
    </source>
</evidence>
<dbReference type="Proteomes" id="UP000075476">
    <property type="component" value="Unassembled WGS sequence"/>
</dbReference>
<evidence type="ECO:0000313" key="55">
    <source>
        <dbReference type="Proteomes" id="UP000464780"/>
    </source>
</evidence>
<dbReference type="Proteomes" id="UP000223834">
    <property type="component" value="Unassembled WGS sequence"/>
</dbReference>
<reference evidence="12 36" key="4">
    <citation type="submission" date="2017-01" db="EMBL/GenBank/DDBJ databases">
        <title>Bacillus cereus isolates.</title>
        <authorList>
            <person name="Beno S.M."/>
        </authorList>
    </citation>
    <scope>NUCLEOTIDE SEQUENCE [LARGE SCALE GENOMIC DNA]</scope>
    <source>
        <strain evidence="12 36">FSL K6-1030</strain>
    </source>
</reference>
<dbReference type="EMBL" id="NULI01000189">
    <property type="protein sequence ID" value="PGS67942.1"/>
    <property type="molecule type" value="Genomic_DNA"/>
</dbReference>
<reference evidence="29 51" key="9">
    <citation type="journal article" date="2019" name="Environ. Microbiol.">
        <title>An active ?-lactamase is a part of an orchestrated cell wall stress resistance network of Bacillus subtilis and related rhizosphere species.</title>
        <authorList>
            <person name="Bucher T."/>
            <person name="Keren-Paz A."/>
            <person name="Hausser J."/>
            <person name="Olender T."/>
            <person name="Cytryn E."/>
            <person name="Kolodkin-Gal I."/>
        </authorList>
    </citation>
    <scope>NUCLEOTIDE SEQUENCE [LARGE SCALE GENOMIC DNA]</scope>
    <source>
        <strain evidence="29 51">I32</strain>
    </source>
</reference>
<dbReference type="EMBL" id="NTRC01000018">
    <property type="protein sequence ID" value="PFD18801.1"/>
    <property type="molecule type" value="Genomic_DNA"/>
</dbReference>
<reference evidence="28 55" key="7">
    <citation type="submission" date="2018-03" db="EMBL/GenBank/DDBJ databases">
        <title>The complete genome of bacterial strain SGAir0260.</title>
        <authorList>
            <person name="Schuster S.C."/>
        </authorList>
    </citation>
    <scope>NUCLEOTIDE SEQUENCE [LARGE SCALE GENOMIC DNA]</scope>
    <source>
        <strain evidence="28 55">SGAir0260</strain>
    </source>
</reference>
<evidence type="ECO:0000313" key="22">
    <source>
        <dbReference type="EMBL" id="PGM93005.1"/>
    </source>
</evidence>
<reference evidence="30 52" key="10">
    <citation type="submission" date="2019-06" db="EMBL/GenBank/DDBJ databases">
        <title>Biocontrol Bacillus strains from Vietnam.</title>
        <authorList>
            <person name="Borriss R."/>
            <person name="Lasch P."/>
            <person name="Thanh Tam L.T."/>
        </authorList>
    </citation>
    <scope>NUCLEOTIDE SEQUENCE [LARGE SCALE GENOMIC DNA]</scope>
    <source>
        <strain evidence="30 52">A8</strain>
    </source>
</reference>
<evidence type="ECO:0000313" key="16">
    <source>
        <dbReference type="EMBL" id="PFD18801.1"/>
    </source>
</evidence>
<dbReference type="RefSeq" id="WP_000849103.1">
    <property type="nucleotide sequence ID" value="NZ_AP022877.1"/>
</dbReference>
<evidence type="ECO:0000313" key="38">
    <source>
        <dbReference type="Proteomes" id="UP000219869"/>
    </source>
</evidence>
<dbReference type="EMBL" id="NTSO01000011">
    <property type="protein sequence ID" value="PFF47268.1"/>
    <property type="molecule type" value="Genomic_DNA"/>
</dbReference>
<evidence type="ECO:0000313" key="46">
    <source>
        <dbReference type="Proteomes" id="UP000224076"/>
    </source>
</evidence>
<reference evidence="7 57" key="13">
    <citation type="submission" date="2020-12" db="EMBL/GenBank/DDBJ databases">
        <title>Genome assembly for a thermostable protease producing Bacillus cereus MAKP1 strain isolated from chicken gut.</title>
        <authorList>
            <person name="Malaviya A."/>
        </authorList>
    </citation>
    <scope>NUCLEOTIDE SEQUENCE [LARGE SCALE GENOMIC DNA]</scope>
    <source>
        <strain evidence="7 57">MAKP1</strain>
    </source>
</reference>
<evidence type="ECO:0000313" key="32">
    <source>
        <dbReference type="Proteomes" id="UP000075591"/>
    </source>
</evidence>
<evidence type="ECO:0000313" key="7">
    <source>
        <dbReference type="EMBL" id="MBK1608031.1"/>
    </source>
</evidence>
<evidence type="ECO:0000313" key="44">
    <source>
        <dbReference type="Proteomes" id="UP000223777"/>
    </source>
</evidence>
<evidence type="ECO:0000313" key="33">
    <source>
        <dbReference type="Proteomes" id="UP000076482"/>
    </source>
</evidence>
<dbReference type="GeneID" id="87592652"/>
<dbReference type="EMBL" id="NVDG01000001">
    <property type="protein sequence ID" value="PFU48647.1"/>
    <property type="molecule type" value="Genomic_DNA"/>
</dbReference>
<evidence type="ECO:0000313" key="3">
    <source>
        <dbReference type="EMBL" id="KXX86213.1"/>
    </source>
</evidence>
<evidence type="ECO:0000313" key="49">
    <source>
        <dbReference type="Proteomes" id="UP000225135"/>
    </source>
</evidence>
<evidence type="ECO:0000313" key="25">
    <source>
        <dbReference type="EMBL" id="PGS67942.1"/>
    </source>
</evidence>
<proteinExistence type="predicted"/>
<evidence type="ECO:0000313" key="26">
    <source>
        <dbReference type="EMBL" id="PHG84042.1"/>
    </source>
</evidence>
<reference evidence="31 32" key="2">
    <citation type="submission" date="2015-12" db="EMBL/GenBank/DDBJ databases">
        <title>Bacillus cereus Group isolate.</title>
        <authorList>
            <person name="Kovac J."/>
        </authorList>
    </citation>
    <scope>NUCLEOTIDE SEQUENCE [LARGE SCALE GENOMIC DNA]</scope>
    <source>
        <strain evidence="4 31">FSL K6-0073</strain>
        <strain evidence="3 32">FSL W8-0275</strain>
    </source>
</reference>
<reference evidence="9" key="14">
    <citation type="submission" date="2022-07" db="EMBL/GenBank/DDBJ databases">
        <title>Identification and characterization of Bacillus thuringiensis and other Bacillus cereus group isolates from spinach by whole genome sequencing.</title>
        <authorList>
            <person name="Zao X."/>
            <person name="Zervas A."/>
            <person name="Hendriks M."/>
            <person name="Rajkovic A."/>
            <person name="Van Overbeek L."/>
            <person name="Hendriksen N.B."/>
            <person name="Uyttendaele M."/>
        </authorList>
    </citation>
    <scope>NUCLEOTIDE SEQUENCE</scope>
    <source>
        <strain evidence="9">781001F-1</strain>
    </source>
</reference>
<dbReference type="EMBL" id="NUIQ01000308">
    <property type="protein sequence ID" value="PGO62531.1"/>
    <property type="molecule type" value="Genomic_DNA"/>
</dbReference>
<dbReference type="Proteomes" id="UP000224413">
    <property type="component" value="Unassembled WGS sequence"/>
</dbReference>
<evidence type="ECO:0000313" key="13">
    <source>
        <dbReference type="EMBL" id="PDZ96038.1"/>
    </source>
</evidence>
<evidence type="ECO:0000313" key="37">
    <source>
        <dbReference type="Proteomes" id="UP000219743"/>
    </source>
</evidence>
<dbReference type="Proteomes" id="UP000225135">
    <property type="component" value="Unassembled WGS sequence"/>
</dbReference>
<dbReference type="Proteomes" id="UP000461739">
    <property type="component" value="Unassembled WGS sequence"/>
</dbReference>
<evidence type="ECO:0000313" key="34">
    <source>
        <dbReference type="Proteomes" id="UP000076501"/>
    </source>
</evidence>
<evidence type="ECO:0000313" key="54">
    <source>
        <dbReference type="Proteomes" id="UP000461739"/>
    </source>
</evidence>
<evidence type="ECO:0000313" key="48">
    <source>
        <dbReference type="Proteomes" id="UP000224413"/>
    </source>
</evidence>
<dbReference type="EMBL" id="WBPB01000045">
    <property type="protein sequence ID" value="KAB2496704.1"/>
    <property type="molecule type" value="Genomic_DNA"/>
</dbReference>
<evidence type="ECO:0000313" key="52">
    <source>
        <dbReference type="Proteomes" id="UP000309400"/>
    </source>
</evidence>
<dbReference type="EMBL" id="NUHO01000050">
    <property type="protein sequence ID" value="PGM93005.1"/>
    <property type="molecule type" value="Genomic_DNA"/>
</dbReference>
<reference evidence="33 34" key="1">
    <citation type="submission" date="2015-09" db="EMBL/GenBank/DDBJ databases">
        <title>Bacillus cereus food isolates.</title>
        <authorList>
            <person name="Boekhorst J."/>
        </authorList>
    </citation>
    <scope>NUCLEOTIDE SEQUENCE [LARGE SCALE GENOMIC DNA]</scope>
    <source>
        <strain evidence="5 34">B4082</strain>
        <strain evidence="6 33">B4088</strain>
    </source>
</reference>
<evidence type="ECO:0000313" key="5">
    <source>
        <dbReference type="EMBL" id="KZD41510.1"/>
    </source>
</evidence>
<dbReference type="Proteomes" id="UP000321735">
    <property type="component" value="Chromosome"/>
</dbReference>
<reference evidence="11 35" key="3">
    <citation type="submission" date="2016-10" db="EMBL/GenBank/DDBJ databases">
        <title>Draft Genome Sequence of one Bacillus cereus strain isolated from pooled breast milk.</title>
        <authorList>
            <person name="Woudstra C."/>
            <person name="Chamoin A."/>
            <person name="Gentil S."/>
            <person name="Rambeloson T."/>
            <person name="Delannoye S."/>
            <person name="Heinnekine J.A."/>
            <person name="Herbin S."/>
            <person name="Fach P."/>
        </authorList>
    </citation>
    <scope>NUCLEOTIDE SEQUENCE [LARGE SCALE GENOMIC DNA]</scope>
    <source>
        <strain evidence="11 35">16SBCL1279</strain>
    </source>
</reference>
<evidence type="ECO:0000313" key="10">
    <source>
        <dbReference type="EMBL" id="MDN4875149.1"/>
    </source>
</evidence>
<reference evidence="27 53" key="8">
    <citation type="journal article" date="2019" name="Ecotoxicol. Environ. Saf.">
        <title>Microbial characterization of heavy metal resistant bacterial strains isolated from an electroplating wastewater treatment plant.</title>
        <authorList>
            <person name="Cai X."/>
            <person name="Zheng X."/>
            <person name="Zhang D."/>
            <person name="Iqbal W."/>
            <person name="Liu C."/>
            <person name="Yang B."/>
            <person name="Zhao X."/>
            <person name="Lu X."/>
            <person name="Mao Y."/>
        </authorList>
    </citation>
    <scope>NUCLEOTIDE SEQUENCE [LARGE SCALE GENOMIC DNA]</scope>
    <source>
        <strain evidence="27 53">Co1-1</strain>
    </source>
</reference>
<dbReference type="EMBL" id="NUIL01000018">
    <property type="protein sequence ID" value="PGO27519.1"/>
    <property type="molecule type" value="Genomic_DNA"/>
</dbReference>
<dbReference type="EMBL" id="VDDR01000002">
    <property type="protein sequence ID" value="TNC01507.1"/>
    <property type="molecule type" value="Genomic_DNA"/>
</dbReference>
<dbReference type="Proteomes" id="UP001197806">
    <property type="component" value="Unassembled WGS sequence"/>
</dbReference>
<evidence type="ECO:0000313" key="30">
    <source>
        <dbReference type="EMBL" id="TNC01507.1"/>
    </source>
</evidence>
<evidence type="ECO:0000313" key="24">
    <source>
        <dbReference type="EMBL" id="PGO62531.1"/>
    </source>
</evidence>
<dbReference type="Proteomes" id="UP000226257">
    <property type="component" value="Unassembled WGS sequence"/>
</dbReference>
<dbReference type="EMBL" id="LOMO01000240">
    <property type="protein sequence ID" value="KXY29433.1"/>
    <property type="molecule type" value="Genomic_DNA"/>
</dbReference>
<evidence type="ECO:0000313" key="21">
    <source>
        <dbReference type="EMBL" id="PFV04238.1"/>
    </source>
</evidence>
<dbReference type="Proteomes" id="UP000184161">
    <property type="component" value="Unassembled WGS sequence"/>
</dbReference>
<evidence type="ECO:0000313" key="43">
    <source>
        <dbReference type="Proteomes" id="UP000222054"/>
    </source>
</evidence>
<accession>A0A080TRN9</accession>
<evidence type="ECO:0000313" key="28">
    <source>
        <dbReference type="EMBL" id="QHV45398.1"/>
    </source>
</evidence>
<dbReference type="EMBL" id="JAEFBZ010000001">
    <property type="protein sequence ID" value="MBK1608031.1"/>
    <property type="molecule type" value="Genomic_DNA"/>
</dbReference>
<reference evidence="39 40" key="6">
    <citation type="submission" date="2017-09" db="EMBL/GenBank/DDBJ databases">
        <title>Large-scale bioinformatics analysis of Bacillus genomes uncovers conserved roles of natural products in bacterial physiology.</title>
        <authorList>
            <consortium name="Agbiome Team Llc"/>
            <person name="Bleich R.M."/>
            <person name="Grubbs K.J."/>
            <person name="Santa Maria K.C."/>
            <person name="Allen S.E."/>
            <person name="Farag S."/>
            <person name="Shank E.A."/>
            <person name="Bowers A."/>
        </authorList>
    </citation>
    <scope>NUCLEOTIDE SEQUENCE [LARGE SCALE GENOMIC DNA]</scope>
    <source>
        <strain evidence="17 40">AFS022681</strain>
        <strain evidence="15 42">AFS025165</strain>
        <strain evidence="26 49">AFS029792</strain>
        <strain evidence="25 47">AFS041711</strain>
        <strain evidence="24 45">AFS049141</strain>
        <strain evidence="23 44">AFS050027</strain>
        <strain evidence="22 43">AFS053130</strain>
        <strain evidence="21 50">AFS060282</strain>
        <strain evidence="20 46">AFS061806</strain>
        <strain evidence="19 48">AFS083741</strain>
        <strain evidence="13 39">AFS092789</strain>
    </source>
</reference>
<evidence type="ECO:0000313" key="53">
    <source>
        <dbReference type="Proteomes" id="UP000321735"/>
    </source>
</evidence>
<dbReference type="Proteomes" id="UP001175137">
    <property type="component" value="Unassembled WGS sequence"/>
</dbReference>
<dbReference type="Proteomes" id="UP000219922">
    <property type="component" value="Unassembled WGS sequence"/>
</dbReference>
<evidence type="ECO:0000313" key="15">
    <source>
        <dbReference type="EMBL" id="PFC74010.1"/>
    </source>
</evidence>
<dbReference type="Proteomes" id="UP000464780">
    <property type="component" value="Chromosome"/>
</dbReference>
<dbReference type="Proteomes" id="UP000477920">
    <property type="component" value="Unassembled WGS sequence"/>
</dbReference>
<dbReference type="EMBL" id="NVDQ01000031">
    <property type="protein sequence ID" value="PFV04238.1"/>
    <property type="molecule type" value="Genomic_DNA"/>
</dbReference>
<dbReference type="Proteomes" id="UP000219869">
    <property type="component" value="Unassembled WGS sequence"/>
</dbReference>
<gene>
    <name evidence="4" type="ORF">AT268_19235</name>
    <name evidence="3" type="ORF">AT274_10315</name>
    <name evidence="5" type="ORF">B4082_0145</name>
    <name evidence="6" type="ORF">B4088_1833</name>
    <name evidence="11" type="ORF">BKK64_10290</name>
    <name evidence="12" type="ORF">BLX06_15995</name>
    <name evidence="28" type="ORF">C1N66_20495</name>
    <name evidence="16" type="ORF">CN263_20895</name>
    <name evidence="15" type="ORF">CN290_14465</name>
    <name evidence="17" type="ORF">CN307_31455</name>
    <name evidence="18" type="ORF">CN357_18840</name>
    <name evidence="14" type="ORF">CN475_15185</name>
    <name evidence="22" type="ORF">CN958_13810</name>
    <name evidence="24" type="ORF">CN980_28375</name>
    <name evidence="23" type="ORF">CN984_15275</name>
    <name evidence="25" type="ORF">COC69_27365</name>
    <name evidence="26" type="ORF">COI69_04485</name>
    <name evidence="19" type="ORF">COI98_28385</name>
    <name evidence="20" type="ORF">COK86_00115</name>
    <name evidence="21" type="ORF">COK98_19090</name>
    <name evidence="13" type="ORF">CON36_24940</name>
    <name evidence="27" type="ORF">D0437_18060</name>
    <name evidence="2" type="ORF">F8158_18105</name>
    <name evidence="1" type="ORF">F8165_02920</name>
    <name evidence="29" type="ORF">FC695_31545</name>
    <name evidence="30" type="ORF">FHG65_04480</name>
    <name evidence="8" type="ORF">H7U08_04745</name>
    <name evidence="7" type="ORF">JCR31_08895</name>
    <name evidence="9" type="ORF">NPM19_03990</name>
    <name evidence="10" type="ORF">QYM23_20285</name>
</gene>
<dbReference type="Proteomes" id="UP000613452">
    <property type="component" value="Unassembled WGS sequence"/>
</dbReference>
<evidence type="ECO:0000313" key="27">
    <source>
        <dbReference type="EMBL" id="QDZ74863.1"/>
    </source>
</evidence>
<evidence type="ECO:0000313" key="20">
    <source>
        <dbReference type="EMBL" id="PFU48647.1"/>
    </source>
</evidence>
<dbReference type="Proteomes" id="UP000309400">
    <property type="component" value="Unassembled WGS sequence"/>
</dbReference>
<evidence type="ECO:0000313" key="36">
    <source>
        <dbReference type="Proteomes" id="UP000190641"/>
    </source>
</evidence>